<dbReference type="RefSeq" id="WP_130400747.1">
    <property type="nucleotide sequence ID" value="NZ_JBEZZO010000012.1"/>
</dbReference>
<feature type="transmembrane region" description="Helical" evidence="1">
    <location>
        <begin position="101"/>
        <end position="126"/>
    </location>
</feature>
<evidence type="ECO:0000313" key="2">
    <source>
        <dbReference type="EMBL" id="RZT78206.1"/>
    </source>
</evidence>
<proteinExistence type="predicted"/>
<dbReference type="AlphaFoldDB" id="A0A4Q7UB32"/>
<dbReference type="EMBL" id="SHKK01000001">
    <property type="protein sequence ID" value="RZT78206.1"/>
    <property type="molecule type" value="Genomic_DNA"/>
</dbReference>
<keyword evidence="1" id="KW-0812">Transmembrane</keyword>
<feature type="transmembrane region" description="Helical" evidence="1">
    <location>
        <begin position="57"/>
        <end position="80"/>
    </location>
</feature>
<keyword evidence="1" id="KW-0472">Membrane</keyword>
<keyword evidence="1" id="KW-1133">Transmembrane helix</keyword>
<reference evidence="2 3" key="1">
    <citation type="submission" date="2019-02" db="EMBL/GenBank/DDBJ databases">
        <title>Sequencing the genomes of 1000 actinobacteria strains.</title>
        <authorList>
            <person name="Klenk H.-P."/>
        </authorList>
    </citation>
    <scope>NUCLEOTIDE SEQUENCE [LARGE SCALE GENOMIC DNA]</scope>
    <source>
        <strain evidence="2 3">DSM 45888</strain>
    </source>
</reference>
<dbReference type="Proteomes" id="UP000293781">
    <property type="component" value="Unassembled WGS sequence"/>
</dbReference>
<organism evidence="2 3">
    <name type="scientific">Micromonospora violae</name>
    <dbReference type="NCBI Taxonomy" id="1278207"/>
    <lineage>
        <taxon>Bacteria</taxon>
        <taxon>Bacillati</taxon>
        <taxon>Actinomycetota</taxon>
        <taxon>Actinomycetes</taxon>
        <taxon>Micromonosporales</taxon>
        <taxon>Micromonosporaceae</taxon>
        <taxon>Micromonospora</taxon>
    </lineage>
</organism>
<feature type="transmembrane region" description="Helical" evidence="1">
    <location>
        <begin position="17"/>
        <end position="37"/>
    </location>
</feature>
<gene>
    <name evidence="2" type="ORF">EV382_1388</name>
</gene>
<evidence type="ECO:0000256" key="1">
    <source>
        <dbReference type="SAM" id="Phobius"/>
    </source>
</evidence>
<protein>
    <submittedName>
        <fullName evidence="2">Uncharacterized protein</fullName>
    </submittedName>
</protein>
<comment type="caution">
    <text evidence="2">The sequence shown here is derived from an EMBL/GenBank/DDBJ whole genome shotgun (WGS) entry which is preliminary data.</text>
</comment>
<name>A0A4Q7UB32_9ACTN</name>
<keyword evidence="3" id="KW-1185">Reference proteome</keyword>
<evidence type="ECO:0000313" key="3">
    <source>
        <dbReference type="Proteomes" id="UP000293781"/>
    </source>
</evidence>
<sequence length="128" mass="13912">MTASGGSASHQEQAWPWLWLARLGILLSVINGAFQVVRILTTNATTVTALVNDDLVVWSLATVAVLPLLIGAGIFLYDLTAPRSDFDAFRPERQARRIARLRTGIAFLALGAVLTVAYATVLVWALHR</sequence>
<accession>A0A4Q7UB32</accession>